<dbReference type="EMBL" id="JAFEJA010000001">
    <property type="protein sequence ID" value="MBM9619060.1"/>
    <property type="molecule type" value="Genomic_DNA"/>
</dbReference>
<feature type="compositionally biased region" description="Pro residues" evidence="1">
    <location>
        <begin position="63"/>
        <end position="79"/>
    </location>
</feature>
<keyword evidence="2" id="KW-0472">Membrane</keyword>
<dbReference type="RefSeq" id="WP_205373255.1">
    <property type="nucleotide sequence ID" value="NZ_JAFEJA010000001.1"/>
</dbReference>
<keyword evidence="2" id="KW-1133">Transmembrane helix</keyword>
<evidence type="ECO:0000313" key="5">
    <source>
        <dbReference type="Proteomes" id="UP000664109"/>
    </source>
</evidence>
<feature type="transmembrane region" description="Helical" evidence="2">
    <location>
        <begin position="149"/>
        <end position="175"/>
    </location>
</feature>
<organism evidence="4 5">
    <name type="scientific">Streptomyces zhihengii</name>
    <dbReference type="NCBI Taxonomy" id="1818004"/>
    <lineage>
        <taxon>Bacteria</taxon>
        <taxon>Bacillati</taxon>
        <taxon>Actinomycetota</taxon>
        <taxon>Actinomycetes</taxon>
        <taxon>Kitasatosporales</taxon>
        <taxon>Streptomycetaceae</taxon>
        <taxon>Streptomyces</taxon>
    </lineage>
</organism>
<evidence type="ECO:0000256" key="2">
    <source>
        <dbReference type="SAM" id="Phobius"/>
    </source>
</evidence>
<proteinExistence type="predicted"/>
<evidence type="ECO:0000259" key="3">
    <source>
        <dbReference type="Pfam" id="PF13828"/>
    </source>
</evidence>
<evidence type="ECO:0000256" key="1">
    <source>
        <dbReference type="SAM" id="MobiDB-lite"/>
    </source>
</evidence>
<feature type="transmembrane region" description="Helical" evidence="2">
    <location>
        <begin position="195"/>
        <end position="217"/>
    </location>
</feature>
<comment type="caution">
    <text evidence="4">The sequence shown here is derived from an EMBL/GenBank/DDBJ whole genome shotgun (WGS) entry which is preliminary data.</text>
</comment>
<evidence type="ECO:0000313" key="4">
    <source>
        <dbReference type="EMBL" id="MBM9619060.1"/>
    </source>
</evidence>
<keyword evidence="5" id="KW-1185">Reference proteome</keyword>
<protein>
    <submittedName>
        <fullName evidence="4">DUF4190 domain-containing protein</fullName>
    </submittedName>
</protein>
<reference evidence="4 5" key="1">
    <citation type="journal article" date="2016" name="Arch. Microbiol.">
        <title>Streptomyces zhihengii sp. nov., isolated from rhizospheric soil of Psammosilene tunicoides.</title>
        <authorList>
            <person name="Huang M.J."/>
            <person name="Fei J.J."/>
            <person name="Salam N."/>
            <person name="Kim C.J."/>
            <person name="Hozzein W.N."/>
            <person name="Xiao M."/>
            <person name="Huang H.Q."/>
            <person name="Li W.J."/>
        </authorList>
    </citation>
    <scope>NUCLEOTIDE SEQUENCE [LARGE SCALE GENOMIC DNA]</scope>
    <source>
        <strain evidence="4 5">YIM T102</strain>
    </source>
</reference>
<dbReference type="Pfam" id="PF13828">
    <property type="entry name" value="DUF4190"/>
    <property type="match status" value="1"/>
</dbReference>
<keyword evidence="2" id="KW-0812">Transmembrane</keyword>
<accession>A0ABS2UNM1</accession>
<name>A0ABS2UNM1_9ACTN</name>
<gene>
    <name evidence="4" type="ORF">JE024_10030</name>
</gene>
<feature type="domain" description="DUF4190" evidence="3">
    <location>
        <begin position="144"/>
        <end position="211"/>
    </location>
</feature>
<sequence length="242" mass="24067">MSDNQEPSGAPQPNDPWAPPAASSQDRVPLDRPWTAPQQPPSVHDQPTMIDMPGAPGSGEPGQVPPPPTAPGGPAPGQPGAPGYGYPGTAGYGYPGATMPPPPAGGTSGGFGAPADPYGSAYPGYATPYGGQPQGWGQQPANGLGIAGMVLGIIATALFCLWPLAIVLGILAVIFGAVGRGRVRRGEADNPGQAVTGIVCGVVGLVLGLVLLVAVVVDASNDDYSPWDSKGASPGVVVGQLR</sequence>
<dbReference type="Proteomes" id="UP000664109">
    <property type="component" value="Unassembled WGS sequence"/>
</dbReference>
<dbReference type="InterPro" id="IPR025241">
    <property type="entry name" value="DUF4190"/>
</dbReference>
<feature type="region of interest" description="Disordered" evidence="1">
    <location>
        <begin position="1"/>
        <end position="84"/>
    </location>
</feature>